<feature type="region of interest" description="Disordered" evidence="9">
    <location>
        <begin position="34"/>
        <end position="63"/>
    </location>
</feature>
<evidence type="ECO:0000256" key="5">
    <source>
        <dbReference type="ARBA" id="ARBA00022840"/>
    </source>
</evidence>
<dbReference type="KEGG" id="scj:SCANT_v1c09110"/>
<evidence type="ECO:0000256" key="9">
    <source>
        <dbReference type="SAM" id="MobiDB-lite"/>
    </source>
</evidence>
<keyword evidence="4 8" id="KW-0547">Nucleotide-binding</keyword>
<feature type="domain" description="ABC transporter" evidence="10">
    <location>
        <begin position="123"/>
        <end position="367"/>
    </location>
</feature>
<accession>A0A0M4JXH6</accession>
<dbReference type="PATRIC" id="fig|362837.3.peg.927"/>
<name>A0A0M4JXH6_9MOLU</name>
<dbReference type="EMBL" id="CP012622">
    <property type="protein sequence ID" value="ALD66817.1"/>
    <property type="molecule type" value="Genomic_DNA"/>
</dbReference>
<evidence type="ECO:0000256" key="4">
    <source>
        <dbReference type="ARBA" id="ARBA00022741"/>
    </source>
</evidence>
<dbReference type="GO" id="GO:0043190">
    <property type="term" value="C:ATP-binding cassette (ABC) transporter complex"/>
    <property type="evidence" value="ECO:0007669"/>
    <property type="project" value="TreeGrafter"/>
</dbReference>
<feature type="compositionally biased region" description="Basic and acidic residues" evidence="9">
    <location>
        <begin position="51"/>
        <end position="63"/>
    </location>
</feature>
<keyword evidence="3 8" id="KW-1003">Cell membrane</keyword>
<dbReference type="PROSITE" id="PS50893">
    <property type="entry name" value="ABC_TRANSPORTER_2"/>
    <property type="match status" value="1"/>
</dbReference>
<dbReference type="InterPro" id="IPR017871">
    <property type="entry name" value="ABC_transporter-like_CS"/>
</dbReference>
<dbReference type="STRING" id="362837.SCANT_v1c09110"/>
<keyword evidence="6" id="KW-1278">Translocase</keyword>
<reference evidence="11 12" key="1">
    <citation type="journal article" date="2015" name="Genome Announc.">
        <title>Complete Genome Sequence of Spiroplasma cantharicola CC-1T (DSM 21588), a Bacterium Isolated from Soldier Beetle (Cantharis carolinus).</title>
        <authorList>
            <person name="Lo W.S."/>
            <person name="Liu P.Y."/>
            <person name="Kuo C.H."/>
        </authorList>
    </citation>
    <scope>NUCLEOTIDE SEQUENCE [LARGE SCALE GENOMIC DNA]</scope>
    <source>
        <strain evidence="11 12">CC-1</strain>
    </source>
</reference>
<evidence type="ECO:0000259" key="10">
    <source>
        <dbReference type="PROSITE" id="PS50893"/>
    </source>
</evidence>
<keyword evidence="2 8" id="KW-0813">Transport</keyword>
<evidence type="ECO:0000256" key="1">
    <source>
        <dbReference type="ARBA" id="ARBA00004202"/>
    </source>
</evidence>
<gene>
    <name evidence="11" type="primary">cbiO</name>
    <name evidence="11" type="ORF">SCANT_v1c09110</name>
</gene>
<dbReference type="InterPro" id="IPR027417">
    <property type="entry name" value="P-loop_NTPase"/>
</dbReference>
<evidence type="ECO:0000313" key="11">
    <source>
        <dbReference type="EMBL" id="ALD66817.1"/>
    </source>
</evidence>
<evidence type="ECO:0000256" key="8">
    <source>
        <dbReference type="RuleBase" id="RU365104"/>
    </source>
</evidence>
<dbReference type="Proteomes" id="UP000063919">
    <property type="component" value="Chromosome"/>
</dbReference>
<protein>
    <recommendedName>
        <fullName evidence="8">Energy-coupling factor transporter ATP-binding protein EcfA2</fullName>
        <ecNumber evidence="8">7.-.-.-</ecNumber>
    </recommendedName>
</protein>
<dbReference type="InterPro" id="IPR050095">
    <property type="entry name" value="ECF_ABC_transporter_ATP-bd"/>
</dbReference>
<dbReference type="GO" id="GO:0005524">
    <property type="term" value="F:ATP binding"/>
    <property type="evidence" value="ECO:0007669"/>
    <property type="project" value="UniProtKB-UniRule"/>
</dbReference>
<comment type="similarity">
    <text evidence="8">Belongs to the ABC transporter superfamily. Energy-coupling factor EcfA family.</text>
</comment>
<dbReference type="PROSITE" id="PS00211">
    <property type="entry name" value="ABC_TRANSPORTER_1"/>
    <property type="match status" value="1"/>
</dbReference>
<organism evidence="11 12">
    <name type="scientific">Spiroplasma cantharicola</name>
    <dbReference type="NCBI Taxonomy" id="362837"/>
    <lineage>
        <taxon>Bacteria</taxon>
        <taxon>Bacillati</taxon>
        <taxon>Mycoplasmatota</taxon>
        <taxon>Mollicutes</taxon>
        <taxon>Entomoplasmatales</taxon>
        <taxon>Spiroplasmataceae</taxon>
        <taxon>Spiroplasma</taxon>
    </lineage>
</organism>
<dbReference type="Gene3D" id="3.40.50.300">
    <property type="entry name" value="P-loop containing nucleotide triphosphate hydrolases"/>
    <property type="match status" value="1"/>
</dbReference>
<evidence type="ECO:0000256" key="2">
    <source>
        <dbReference type="ARBA" id="ARBA00022448"/>
    </source>
</evidence>
<proteinExistence type="inferred from homology"/>
<comment type="function">
    <text evidence="8">ATP-binding (A) component of a common energy-coupling factor (ECF) ABC-transporter complex.</text>
</comment>
<dbReference type="InterPro" id="IPR030946">
    <property type="entry name" value="EcfA2"/>
</dbReference>
<keyword evidence="5 8" id="KW-0067">ATP-binding</keyword>
<dbReference type="GO" id="GO:0042626">
    <property type="term" value="F:ATPase-coupled transmembrane transporter activity"/>
    <property type="evidence" value="ECO:0007669"/>
    <property type="project" value="TreeGrafter"/>
</dbReference>
<keyword evidence="7 8" id="KW-0472">Membrane</keyword>
<comment type="subunit">
    <text evidence="8">Forms a stable energy-coupling factor (ECF) transporter complex composed of 2 membrane-embedded substrate-binding proteins (S component), 2 ATP-binding proteins (A component) and 2 transmembrane proteins (T component).</text>
</comment>
<dbReference type="InterPro" id="IPR003439">
    <property type="entry name" value="ABC_transporter-like_ATP-bd"/>
</dbReference>
<dbReference type="PANTHER" id="PTHR43553">
    <property type="entry name" value="HEAVY METAL TRANSPORTER"/>
    <property type="match status" value="1"/>
</dbReference>
<dbReference type="CDD" id="cd03225">
    <property type="entry name" value="ABC_cobalt_CbiO_domain1"/>
    <property type="match status" value="1"/>
</dbReference>
<dbReference type="SMART" id="SM00382">
    <property type="entry name" value="AAA"/>
    <property type="match status" value="1"/>
</dbReference>
<feature type="region of interest" description="Disordered" evidence="9">
    <location>
        <begin position="1"/>
        <end position="21"/>
    </location>
</feature>
<dbReference type="Pfam" id="PF00005">
    <property type="entry name" value="ABC_tran"/>
    <property type="match status" value="1"/>
</dbReference>
<dbReference type="InterPro" id="IPR015856">
    <property type="entry name" value="ABC_transpr_CbiO/EcfA_su"/>
</dbReference>
<dbReference type="GO" id="GO:0016887">
    <property type="term" value="F:ATP hydrolysis activity"/>
    <property type="evidence" value="ECO:0007669"/>
    <property type="project" value="InterPro"/>
</dbReference>
<dbReference type="SUPFAM" id="SSF52540">
    <property type="entry name" value="P-loop containing nucleoside triphosphate hydrolases"/>
    <property type="match status" value="1"/>
</dbReference>
<dbReference type="EC" id="7.-.-.-" evidence="8"/>
<feature type="compositionally biased region" description="Basic and acidic residues" evidence="9">
    <location>
        <begin position="7"/>
        <end position="21"/>
    </location>
</feature>
<dbReference type="PANTHER" id="PTHR43553:SF27">
    <property type="entry name" value="ENERGY-COUPLING FACTOR TRANSPORTER ATP-BINDING PROTEIN ECFA2"/>
    <property type="match status" value="1"/>
</dbReference>
<comment type="subcellular location">
    <subcellularLocation>
        <location evidence="1 8">Cell membrane</location>
        <topology evidence="1 8">Peripheral membrane protein</topology>
    </subcellularLocation>
</comment>
<sequence length="409" mass="47060">MSKIKRMSPEQKAKAVAEKKEHKVEYKIHLKELSVKQKHDNKSRKKRHKEVKNLIKADRKNQKEYQKEIKANIKKDKEFMPERIKEVKDWYANQSKKDSLIKKEFKRKLKIVSQPKWDFNGEIKFESVAYTYSKNSPFEFRALNGTDLIIEEKKITAVIGMTGSGKSTLIQLTNGLLVTETGRTKIGDFQIPASTKKIKQVKELRREVGLVFQFPEYQLFQDTIEKDISFGPINLGANKKESFEKVPDLLKMVDLPIDYAKRSPFDLSGGQKRRVAIAGIIAMDGNTLVLDEPTGGLDPQGEEDFMNLFNKLNKEKNKRIIIVTHNMDHVLQIADQVIVMHKGKVISKGTPFEIFSNNKLLEQIEIEPPKLYKLAHKLKKAGLDVTRTEFRSVEELAKAIKEAVKAKRK</sequence>
<evidence type="ECO:0000256" key="3">
    <source>
        <dbReference type="ARBA" id="ARBA00022475"/>
    </source>
</evidence>
<dbReference type="NCBIfam" id="TIGR04521">
    <property type="entry name" value="ECF_ATPase_2"/>
    <property type="match status" value="1"/>
</dbReference>
<dbReference type="FunFam" id="3.40.50.300:FF:000224">
    <property type="entry name" value="Energy-coupling factor transporter ATP-binding protein EcfA"/>
    <property type="match status" value="1"/>
</dbReference>
<keyword evidence="12" id="KW-1185">Reference proteome</keyword>
<evidence type="ECO:0000313" key="12">
    <source>
        <dbReference type="Proteomes" id="UP000063919"/>
    </source>
</evidence>
<evidence type="ECO:0000256" key="6">
    <source>
        <dbReference type="ARBA" id="ARBA00022967"/>
    </source>
</evidence>
<evidence type="ECO:0000256" key="7">
    <source>
        <dbReference type="ARBA" id="ARBA00023136"/>
    </source>
</evidence>
<dbReference type="InterPro" id="IPR003593">
    <property type="entry name" value="AAA+_ATPase"/>
</dbReference>
<dbReference type="AlphaFoldDB" id="A0A0M4JXH6"/>
<feature type="compositionally biased region" description="Basic residues" evidence="9">
    <location>
        <begin position="41"/>
        <end position="50"/>
    </location>
</feature>